<feature type="binding site" evidence="2">
    <location>
        <position position="14"/>
    </location>
    <ligand>
        <name>substrate</name>
    </ligand>
</feature>
<dbReference type="EC" id="4.2.3.3" evidence="2"/>
<accession>A0A917K4Z9</accession>
<dbReference type="GO" id="GO:0005829">
    <property type="term" value="C:cytosol"/>
    <property type="evidence" value="ECO:0007669"/>
    <property type="project" value="TreeGrafter"/>
</dbReference>
<comment type="function">
    <text evidence="2">Catalyzes the formation of methylglyoxal from dihydroxyacetone phosphate.</text>
</comment>
<feature type="active site" description="Proton donor/acceptor" evidence="2 3">
    <location>
        <position position="63"/>
    </location>
</feature>
<comment type="caution">
    <text evidence="5">The sequence shown here is derived from an EMBL/GenBank/DDBJ whole genome shotgun (WGS) entry which is preliminary data.</text>
</comment>
<feature type="binding site" evidence="2">
    <location>
        <position position="90"/>
    </location>
    <ligand>
        <name>substrate</name>
    </ligand>
</feature>
<dbReference type="HAMAP" id="MF_00549">
    <property type="entry name" value="Methylglyoxal_synth"/>
    <property type="match status" value="1"/>
</dbReference>
<comment type="catalytic activity">
    <reaction evidence="2">
        <text>dihydroxyacetone phosphate = methylglyoxal + phosphate</text>
        <dbReference type="Rhea" id="RHEA:17937"/>
        <dbReference type="ChEBI" id="CHEBI:17158"/>
        <dbReference type="ChEBI" id="CHEBI:43474"/>
        <dbReference type="ChEBI" id="CHEBI:57642"/>
        <dbReference type="EC" id="4.2.3.3"/>
    </reaction>
</comment>
<dbReference type="Pfam" id="PF02142">
    <property type="entry name" value="MGS"/>
    <property type="match status" value="1"/>
</dbReference>
<keyword evidence="6" id="KW-1185">Reference proteome</keyword>
<dbReference type="PROSITE" id="PS01335">
    <property type="entry name" value="METHYLGLYOXAL_SYNTH"/>
    <property type="match status" value="1"/>
</dbReference>
<dbReference type="InterPro" id="IPR011607">
    <property type="entry name" value="MGS-like_dom"/>
</dbReference>
<sequence>MPLTLALVAHDRMKPALAAWATRHAAELAPHALVCTATTGGTIREQCPDLPIRLVKSGPLGGDQQIGGMIAEGEIHALIFFPDPLAPQAHDVDVKALLRIALVYDIPAAFSPATADLLVAGGLLTPPKAAGGD</sequence>
<dbReference type="InterPro" id="IPR018148">
    <property type="entry name" value="Methylglyoxal_synth_AS"/>
</dbReference>
<name>A0A917K4Z9_9PROT</name>
<feature type="domain" description="MGS-like" evidence="4">
    <location>
        <begin position="1"/>
        <end position="133"/>
    </location>
</feature>
<dbReference type="SMART" id="SM00851">
    <property type="entry name" value="MGS"/>
    <property type="match status" value="1"/>
</dbReference>
<dbReference type="GO" id="GO:0008929">
    <property type="term" value="F:methylglyoxal synthase activity"/>
    <property type="evidence" value="ECO:0007669"/>
    <property type="project" value="UniProtKB-UniRule"/>
</dbReference>
<feature type="binding site" evidence="2">
    <location>
        <begin position="57"/>
        <end position="58"/>
    </location>
    <ligand>
        <name>substrate</name>
    </ligand>
</feature>
<dbReference type="GO" id="GO:0019242">
    <property type="term" value="P:methylglyoxal biosynthetic process"/>
    <property type="evidence" value="ECO:0007669"/>
    <property type="project" value="UniProtKB-UniRule"/>
</dbReference>
<dbReference type="Gene3D" id="3.40.50.1380">
    <property type="entry name" value="Methylglyoxal synthase-like domain"/>
    <property type="match status" value="1"/>
</dbReference>
<gene>
    <name evidence="2 5" type="primary">mgsA</name>
    <name evidence="5" type="ORF">GCM10011320_04750</name>
</gene>
<dbReference type="Proteomes" id="UP000661507">
    <property type="component" value="Unassembled WGS sequence"/>
</dbReference>
<organism evidence="5 6">
    <name type="scientific">Neoroseomonas lacus</name>
    <dbReference type="NCBI Taxonomy" id="287609"/>
    <lineage>
        <taxon>Bacteria</taxon>
        <taxon>Pseudomonadati</taxon>
        <taxon>Pseudomonadota</taxon>
        <taxon>Alphaproteobacteria</taxon>
        <taxon>Acetobacterales</taxon>
        <taxon>Acetobacteraceae</taxon>
        <taxon>Neoroseomonas</taxon>
    </lineage>
</organism>
<keyword evidence="2" id="KW-0456">Lyase</keyword>
<dbReference type="PANTHER" id="PTHR30492">
    <property type="entry name" value="METHYLGLYOXAL SYNTHASE"/>
    <property type="match status" value="1"/>
</dbReference>
<protein>
    <recommendedName>
        <fullName evidence="2">Methylglyoxal synthase</fullName>
        <shortName evidence="2">MGS</shortName>
        <ecNumber evidence="2">4.2.3.3</ecNumber>
    </recommendedName>
</protein>
<reference evidence="5" key="2">
    <citation type="submission" date="2020-09" db="EMBL/GenBank/DDBJ databases">
        <authorList>
            <person name="Sun Q."/>
            <person name="Zhou Y."/>
        </authorList>
    </citation>
    <scope>NUCLEOTIDE SEQUENCE</scope>
    <source>
        <strain evidence="5">CGMCC 1.3617</strain>
    </source>
</reference>
<dbReference type="PIRSF" id="PIRSF006614">
    <property type="entry name" value="Methylglyox_syn"/>
    <property type="match status" value="1"/>
</dbReference>
<evidence type="ECO:0000259" key="4">
    <source>
        <dbReference type="PROSITE" id="PS51855"/>
    </source>
</evidence>
<comment type="caution">
    <text evidence="2">Lacks conserved residue(s) required for the propagation of feature annotation.</text>
</comment>
<evidence type="ECO:0000256" key="3">
    <source>
        <dbReference type="PIRSR" id="PIRSR006614-1"/>
    </source>
</evidence>
<dbReference type="InterPro" id="IPR004363">
    <property type="entry name" value="Methylgl_synth"/>
</dbReference>
<evidence type="ECO:0000256" key="1">
    <source>
        <dbReference type="ARBA" id="ARBA00006287"/>
    </source>
</evidence>
<dbReference type="EMBL" id="BMKW01000001">
    <property type="protein sequence ID" value="GGJ01000.1"/>
    <property type="molecule type" value="Genomic_DNA"/>
</dbReference>
<dbReference type="RefSeq" id="WP_188965297.1">
    <property type="nucleotide sequence ID" value="NZ_BMKW01000001.1"/>
</dbReference>
<evidence type="ECO:0000313" key="6">
    <source>
        <dbReference type="Proteomes" id="UP000661507"/>
    </source>
</evidence>
<dbReference type="PANTHER" id="PTHR30492:SF0">
    <property type="entry name" value="METHYLGLYOXAL SYNTHASE"/>
    <property type="match status" value="1"/>
</dbReference>
<dbReference type="AlphaFoldDB" id="A0A917K4Z9"/>
<comment type="similarity">
    <text evidence="1 2">Belongs to the methylglyoxal synthase family.</text>
</comment>
<reference evidence="5" key="1">
    <citation type="journal article" date="2014" name="Int. J. Syst. Evol. Microbiol.">
        <title>Complete genome sequence of Corynebacterium casei LMG S-19264T (=DSM 44701T), isolated from a smear-ripened cheese.</title>
        <authorList>
            <consortium name="US DOE Joint Genome Institute (JGI-PGF)"/>
            <person name="Walter F."/>
            <person name="Albersmeier A."/>
            <person name="Kalinowski J."/>
            <person name="Ruckert C."/>
        </authorList>
    </citation>
    <scope>NUCLEOTIDE SEQUENCE</scope>
    <source>
        <strain evidence="5">CGMCC 1.3617</strain>
    </source>
</reference>
<dbReference type="PROSITE" id="PS51855">
    <property type="entry name" value="MGS"/>
    <property type="match status" value="1"/>
</dbReference>
<dbReference type="NCBIfam" id="NF003559">
    <property type="entry name" value="PRK05234.1"/>
    <property type="match status" value="1"/>
</dbReference>
<dbReference type="InterPro" id="IPR036914">
    <property type="entry name" value="MGS-like_dom_sf"/>
</dbReference>
<evidence type="ECO:0000313" key="5">
    <source>
        <dbReference type="EMBL" id="GGJ01000.1"/>
    </source>
</evidence>
<evidence type="ECO:0000256" key="2">
    <source>
        <dbReference type="HAMAP-Rule" id="MF_00549"/>
    </source>
</evidence>
<feature type="binding site" evidence="2">
    <location>
        <position position="10"/>
    </location>
    <ligand>
        <name>substrate</name>
    </ligand>
</feature>
<dbReference type="SUPFAM" id="SSF52335">
    <property type="entry name" value="Methylglyoxal synthase-like"/>
    <property type="match status" value="1"/>
</dbReference>
<proteinExistence type="inferred from homology"/>